<dbReference type="InterPro" id="IPR001387">
    <property type="entry name" value="Cro/C1-type_HTH"/>
</dbReference>
<gene>
    <name evidence="1" type="ORF">R69658_05965</name>
</gene>
<sequence>MTETTIRAACLQPYSDAWPRPNGEEVREVLRRAGLSGAKAARLVGVTDGRQVRRWTSEEAEISYAAWAILCDAAGIERIWIERQG</sequence>
<proteinExistence type="predicted"/>
<keyword evidence="2" id="KW-1185">Reference proteome</keyword>
<comment type="caution">
    <text evidence="1">The sequence shown here is derived from an EMBL/GenBank/DDBJ whole genome shotgun (WGS) entry which is preliminary data.</text>
</comment>
<evidence type="ECO:0000313" key="2">
    <source>
        <dbReference type="Proteomes" id="UP000674425"/>
    </source>
</evidence>
<dbReference type="Proteomes" id="UP000674425">
    <property type="component" value="Unassembled WGS sequence"/>
</dbReference>
<evidence type="ECO:0008006" key="3">
    <source>
        <dbReference type="Google" id="ProtNLM"/>
    </source>
</evidence>
<evidence type="ECO:0000313" key="1">
    <source>
        <dbReference type="EMBL" id="CAE6823631.1"/>
    </source>
</evidence>
<dbReference type="CDD" id="cd00093">
    <property type="entry name" value="HTH_XRE"/>
    <property type="match status" value="1"/>
</dbReference>
<accession>A0ABN7MQP9</accession>
<reference evidence="1 2" key="1">
    <citation type="submission" date="2021-02" db="EMBL/GenBank/DDBJ databases">
        <authorList>
            <person name="Vanwijnsberghe S."/>
        </authorList>
    </citation>
    <scope>NUCLEOTIDE SEQUENCE [LARGE SCALE GENOMIC DNA]</scope>
    <source>
        <strain evidence="1 2">R-69658</strain>
    </source>
</reference>
<protein>
    <recommendedName>
        <fullName evidence="3">Transcriptional regulator</fullName>
    </recommendedName>
</protein>
<organism evidence="1 2">
    <name type="scientific">Paraburkholderia aspalathi</name>
    <dbReference type="NCBI Taxonomy" id="1324617"/>
    <lineage>
        <taxon>Bacteria</taxon>
        <taxon>Pseudomonadati</taxon>
        <taxon>Pseudomonadota</taxon>
        <taxon>Betaproteobacteria</taxon>
        <taxon>Burkholderiales</taxon>
        <taxon>Burkholderiaceae</taxon>
        <taxon>Paraburkholderia</taxon>
    </lineage>
</organism>
<name>A0ABN7MQP9_9BURK</name>
<dbReference type="EMBL" id="CAJNAU010000076">
    <property type="protein sequence ID" value="CAE6823631.1"/>
    <property type="molecule type" value="Genomic_DNA"/>
</dbReference>